<dbReference type="AlphaFoldDB" id="A0A8S1IKE4"/>
<proteinExistence type="predicted"/>
<protein>
    <submittedName>
        <fullName evidence="1">Uncharacterized protein</fullName>
    </submittedName>
</protein>
<comment type="caution">
    <text evidence="1">The sequence shown here is derived from an EMBL/GenBank/DDBJ whole genome shotgun (WGS) entry which is preliminary data.</text>
</comment>
<gene>
    <name evidence="1" type="ORF">OSTQU699_LOCUS420</name>
</gene>
<evidence type="ECO:0000313" key="1">
    <source>
        <dbReference type="EMBL" id="CAD7695059.1"/>
    </source>
</evidence>
<dbReference type="EMBL" id="CAJHUC010000300">
    <property type="protein sequence ID" value="CAD7695059.1"/>
    <property type="molecule type" value="Genomic_DNA"/>
</dbReference>
<sequence>MGTGCTEVGFWSATCEGVAVRLIERVLVQMCGQRGRAVWRGSFPDAGRFCVAHVGGAGVARRGCVVLAAVSCQARVVHLAVIGICALRGLGLMAPALYTAPARLSCATIGWPASPCYRCQVCVVVQYVSGQRGLQTL</sequence>
<organism evidence="1 2">
    <name type="scientific">Ostreobium quekettii</name>
    <dbReference type="NCBI Taxonomy" id="121088"/>
    <lineage>
        <taxon>Eukaryota</taxon>
        <taxon>Viridiplantae</taxon>
        <taxon>Chlorophyta</taxon>
        <taxon>core chlorophytes</taxon>
        <taxon>Ulvophyceae</taxon>
        <taxon>TCBD clade</taxon>
        <taxon>Bryopsidales</taxon>
        <taxon>Ostreobineae</taxon>
        <taxon>Ostreobiaceae</taxon>
        <taxon>Ostreobium</taxon>
    </lineage>
</organism>
<reference evidence="1" key="1">
    <citation type="submission" date="2020-12" db="EMBL/GenBank/DDBJ databases">
        <authorList>
            <person name="Iha C."/>
        </authorList>
    </citation>
    <scope>NUCLEOTIDE SEQUENCE</scope>
</reference>
<dbReference type="Proteomes" id="UP000708148">
    <property type="component" value="Unassembled WGS sequence"/>
</dbReference>
<keyword evidence="2" id="KW-1185">Reference proteome</keyword>
<name>A0A8S1IKE4_9CHLO</name>
<evidence type="ECO:0000313" key="2">
    <source>
        <dbReference type="Proteomes" id="UP000708148"/>
    </source>
</evidence>
<accession>A0A8S1IKE4</accession>